<comment type="caution">
    <text evidence="2">The sequence shown here is derived from an EMBL/GenBank/DDBJ whole genome shotgun (WGS) entry which is preliminary data.</text>
</comment>
<dbReference type="AlphaFoldDB" id="A0A2G9C6A7"/>
<reference evidence="2 3" key="1">
    <citation type="submission" date="2017-11" db="EMBL/GenBank/DDBJ databases">
        <title>Draft genome sequence of Mitsuaria sp. HWN-4.</title>
        <authorList>
            <person name="Gundlapally S.R."/>
        </authorList>
    </citation>
    <scope>NUCLEOTIDE SEQUENCE [LARGE SCALE GENOMIC DNA]</scope>
    <source>
        <strain evidence="2 3">HWN-4</strain>
    </source>
</reference>
<sequence length="86" mass="8456">MSVVSRAGCADALASEHEVATLGAASMLHKGRPTVVIVGAGAAPTGPVARAPARASGLGLGEYATISPSQDLEPHGPESLAQTPNV</sequence>
<organism evidence="2 3">
    <name type="scientific">Roseateles chitinivorans</name>
    <dbReference type="NCBI Taxonomy" id="2917965"/>
    <lineage>
        <taxon>Bacteria</taxon>
        <taxon>Pseudomonadati</taxon>
        <taxon>Pseudomonadota</taxon>
        <taxon>Betaproteobacteria</taxon>
        <taxon>Burkholderiales</taxon>
        <taxon>Sphaerotilaceae</taxon>
        <taxon>Roseateles</taxon>
    </lineage>
</organism>
<proteinExistence type="predicted"/>
<accession>A0A2G9C6A7</accession>
<gene>
    <name evidence="2" type="ORF">CS062_21765</name>
</gene>
<protein>
    <submittedName>
        <fullName evidence="2">Uncharacterized protein</fullName>
    </submittedName>
</protein>
<evidence type="ECO:0000313" key="2">
    <source>
        <dbReference type="EMBL" id="PIM51079.1"/>
    </source>
</evidence>
<feature type="region of interest" description="Disordered" evidence="1">
    <location>
        <begin position="64"/>
        <end position="86"/>
    </location>
</feature>
<keyword evidence="3" id="KW-1185">Reference proteome</keyword>
<dbReference type="EMBL" id="PEOG01000081">
    <property type="protein sequence ID" value="PIM51079.1"/>
    <property type="molecule type" value="Genomic_DNA"/>
</dbReference>
<dbReference type="Proteomes" id="UP000231501">
    <property type="component" value="Unassembled WGS sequence"/>
</dbReference>
<name>A0A2G9C6A7_9BURK</name>
<evidence type="ECO:0000256" key="1">
    <source>
        <dbReference type="SAM" id="MobiDB-lite"/>
    </source>
</evidence>
<evidence type="ECO:0000313" key="3">
    <source>
        <dbReference type="Proteomes" id="UP000231501"/>
    </source>
</evidence>